<feature type="transmembrane region" description="Helical" evidence="7">
    <location>
        <begin position="288"/>
        <end position="310"/>
    </location>
</feature>
<evidence type="ECO:0000256" key="5">
    <source>
        <dbReference type="ARBA" id="ARBA00023136"/>
    </source>
</evidence>
<dbReference type="SUPFAM" id="SSF103473">
    <property type="entry name" value="MFS general substrate transporter"/>
    <property type="match status" value="1"/>
</dbReference>
<dbReference type="OrthoDB" id="10021397at2759"/>
<dbReference type="AlphaFoldDB" id="A3GGI3"/>
<dbReference type="InterPro" id="IPR036259">
    <property type="entry name" value="MFS_trans_sf"/>
</dbReference>
<keyword evidence="10" id="KW-1185">Reference proteome</keyword>
<reference evidence="9 10" key="1">
    <citation type="journal article" date="2007" name="Nat. Biotechnol.">
        <title>Genome sequence of the lignocellulose-bioconverting and xylose-fermenting yeast Pichia stipitis.</title>
        <authorList>
            <person name="Jeffries T.W."/>
            <person name="Grigoriev I.V."/>
            <person name="Grimwood J."/>
            <person name="Laplaza J.M."/>
            <person name="Aerts A."/>
            <person name="Salamov A."/>
            <person name="Schmutz J."/>
            <person name="Lindquist E."/>
            <person name="Dehal P."/>
            <person name="Shapiro H."/>
            <person name="Jin Y.S."/>
            <person name="Passoth V."/>
            <person name="Richardson P.M."/>
        </authorList>
    </citation>
    <scope>NUCLEOTIDE SEQUENCE [LARGE SCALE GENOMIC DNA]</scope>
    <source>
        <strain evidence="10">ATCC 58785 / CBS 6054 / NBRC 10063 / NRRL Y-11545</strain>
    </source>
</reference>
<dbReference type="Gene3D" id="1.20.1250.20">
    <property type="entry name" value="MFS general substrate transporter like domains"/>
    <property type="match status" value="1"/>
</dbReference>
<feature type="transmembrane region" description="Helical" evidence="7">
    <location>
        <begin position="256"/>
        <end position="276"/>
    </location>
</feature>
<protein>
    <submittedName>
        <fullName evidence="9">Multidrug-resistance transporter</fullName>
    </submittedName>
</protein>
<accession>A3GGI3</accession>
<dbReference type="OMA" id="IVMARIN"/>
<dbReference type="RefSeq" id="XP_001387960.2">
    <property type="nucleotide sequence ID" value="XM_001387923.1"/>
</dbReference>
<dbReference type="eggNOG" id="KOG0254">
    <property type="taxonomic scope" value="Eukaryota"/>
</dbReference>
<organism evidence="9 10">
    <name type="scientific">Scheffersomyces stipitis (strain ATCC 58785 / CBS 6054 / NBRC 10063 / NRRL Y-11545)</name>
    <name type="common">Yeast</name>
    <name type="synonym">Pichia stipitis</name>
    <dbReference type="NCBI Taxonomy" id="322104"/>
    <lineage>
        <taxon>Eukaryota</taxon>
        <taxon>Fungi</taxon>
        <taxon>Dikarya</taxon>
        <taxon>Ascomycota</taxon>
        <taxon>Saccharomycotina</taxon>
        <taxon>Pichiomycetes</taxon>
        <taxon>Debaryomycetaceae</taxon>
        <taxon>Scheffersomyces</taxon>
    </lineage>
</organism>
<evidence type="ECO:0000313" key="10">
    <source>
        <dbReference type="Proteomes" id="UP000002258"/>
    </source>
</evidence>
<feature type="transmembrane region" description="Helical" evidence="7">
    <location>
        <begin position="361"/>
        <end position="379"/>
    </location>
</feature>
<dbReference type="PANTHER" id="PTHR23501">
    <property type="entry name" value="MAJOR FACILITATOR SUPERFAMILY"/>
    <property type="match status" value="1"/>
</dbReference>
<comment type="similarity">
    <text evidence="2">Belongs to the major facilitator superfamily.</text>
</comment>
<feature type="transmembrane region" description="Helical" evidence="7">
    <location>
        <begin position="223"/>
        <end position="244"/>
    </location>
</feature>
<dbReference type="HOGENOM" id="CLU_000960_22_1_1"/>
<keyword evidence="3 7" id="KW-0812">Transmembrane</keyword>
<dbReference type="PANTHER" id="PTHR23501:SF198">
    <property type="entry name" value="AZOLE RESISTANCE PROTEIN 1-RELATED"/>
    <property type="match status" value="1"/>
</dbReference>
<feature type="non-terminal residue" evidence="9">
    <location>
        <position position="549"/>
    </location>
</feature>
<feature type="transmembrane region" description="Helical" evidence="7">
    <location>
        <begin position="32"/>
        <end position="58"/>
    </location>
</feature>
<comment type="caution">
    <text evidence="9">The sequence shown here is derived from an EMBL/GenBank/DDBJ whole genome shotgun (WGS) entry which is preliminary data.</text>
</comment>
<feature type="transmembrane region" description="Helical" evidence="7">
    <location>
        <begin position="158"/>
        <end position="177"/>
    </location>
</feature>
<dbReference type="Proteomes" id="UP000002258">
    <property type="component" value="Chromosome 1"/>
</dbReference>
<dbReference type="GO" id="GO:0005886">
    <property type="term" value="C:plasma membrane"/>
    <property type="evidence" value="ECO:0007669"/>
    <property type="project" value="TreeGrafter"/>
</dbReference>
<evidence type="ECO:0000313" key="9">
    <source>
        <dbReference type="EMBL" id="EAZ63937.2"/>
    </source>
</evidence>
<proteinExistence type="inferred from homology"/>
<comment type="subcellular location">
    <subcellularLocation>
        <location evidence="1">Membrane</location>
        <topology evidence="1">Multi-pass membrane protein</topology>
    </subcellularLocation>
</comment>
<evidence type="ECO:0000256" key="2">
    <source>
        <dbReference type="ARBA" id="ARBA00008335"/>
    </source>
</evidence>
<evidence type="ECO:0000259" key="8">
    <source>
        <dbReference type="PROSITE" id="PS50850"/>
    </source>
</evidence>
<dbReference type="Gene3D" id="1.20.1720.10">
    <property type="entry name" value="Multidrug resistance protein D"/>
    <property type="match status" value="1"/>
</dbReference>
<feature type="transmembrane region" description="Helical" evidence="7">
    <location>
        <begin position="101"/>
        <end position="119"/>
    </location>
</feature>
<dbReference type="InParanoid" id="A3GGI3"/>
<evidence type="ECO:0000256" key="4">
    <source>
        <dbReference type="ARBA" id="ARBA00022989"/>
    </source>
</evidence>
<sequence>MAAKKEKQEIFEESNAGDGTRREDQYIGGYKLIIVVTSLLISMLLSVMDATIVVTILPQISNKFDGFEKINWLTSGFLLAIASLTATWGKLSIVIGRKLGIVLSIIIFMIGSLVCALANSMDMLIGGRVVAGVGGGGLQSLVLVVLTEILPIEYRTFGIMLLSITTALGSVIGPLIGGAFSRFDWRWCFYINLPVGGLSLLLLVAVFNPPAPKGKIKDKIKMIDYFGTFLLSSGSVLVLLALSFGSSYQYTWNSAAFISCIVIGVISSVLFCVWNYNYSKYPLIPPEITEVLSLDATVITATAMFGFFFANQIYLSVYFQSIKGMDGWHSGLHLLPIIVSSVVSTLIGGMISQITGYLKPISILAGIIGVVGNALLYLLKVDSSLGKIIGLLILPGISSGLQIQSTAMLSQVSAPKTPGGTILATTLYTFGRTMGGAIGSELATLTYSESLKHIFKRALKHETNSTVLQDIQEIGFGSLLENTSLLAKLHPVTQEFFKAQMMKSIVNVFHMGTGLAALALIASVFQSNLKVPKQSKGVDEDNDQEENTD</sequence>
<gene>
    <name evidence="9" type="primary">MDR5</name>
    <name evidence="9" type="ORF">PICST_52044</name>
</gene>
<dbReference type="PRINTS" id="PR01036">
    <property type="entry name" value="TCRTETB"/>
</dbReference>
<keyword evidence="4 7" id="KW-1133">Transmembrane helix</keyword>
<dbReference type="GeneID" id="4851382"/>
<feature type="transmembrane region" description="Helical" evidence="7">
    <location>
        <begin position="330"/>
        <end position="349"/>
    </location>
</feature>
<feature type="transmembrane region" description="Helical" evidence="7">
    <location>
        <begin position="70"/>
        <end position="89"/>
    </location>
</feature>
<feature type="compositionally biased region" description="Basic and acidic residues" evidence="6">
    <location>
        <begin position="1"/>
        <end position="10"/>
    </location>
</feature>
<evidence type="ECO:0000256" key="6">
    <source>
        <dbReference type="SAM" id="MobiDB-lite"/>
    </source>
</evidence>
<dbReference type="KEGG" id="pic:PICST_52044"/>
<dbReference type="InterPro" id="IPR011701">
    <property type="entry name" value="MFS"/>
</dbReference>
<name>A3GGI3_PICST</name>
<dbReference type="Pfam" id="PF07690">
    <property type="entry name" value="MFS_1"/>
    <property type="match status" value="1"/>
</dbReference>
<feature type="region of interest" description="Disordered" evidence="6">
    <location>
        <begin position="1"/>
        <end position="20"/>
    </location>
</feature>
<feature type="transmembrane region" description="Helical" evidence="7">
    <location>
        <begin position="505"/>
        <end position="525"/>
    </location>
</feature>
<feature type="domain" description="Major facilitator superfamily (MFS) profile" evidence="8">
    <location>
        <begin position="35"/>
        <end position="531"/>
    </location>
</feature>
<evidence type="ECO:0000256" key="7">
    <source>
        <dbReference type="SAM" id="Phobius"/>
    </source>
</evidence>
<dbReference type="EMBL" id="AAVQ01000001">
    <property type="protein sequence ID" value="EAZ63937.2"/>
    <property type="molecule type" value="Genomic_DNA"/>
</dbReference>
<evidence type="ECO:0000256" key="1">
    <source>
        <dbReference type="ARBA" id="ARBA00004141"/>
    </source>
</evidence>
<dbReference type="InterPro" id="IPR020846">
    <property type="entry name" value="MFS_dom"/>
</dbReference>
<evidence type="ECO:0000256" key="3">
    <source>
        <dbReference type="ARBA" id="ARBA00022692"/>
    </source>
</evidence>
<dbReference type="GO" id="GO:0022857">
    <property type="term" value="F:transmembrane transporter activity"/>
    <property type="evidence" value="ECO:0007669"/>
    <property type="project" value="InterPro"/>
</dbReference>
<feature type="transmembrane region" description="Helical" evidence="7">
    <location>
        <begin position="189"/>
        <end position="211"/>
    </location>
</feature>
<keyword evidence="5 7" id="KW-0472">Membrane</keyword>
<dbReference type="PROSITE" id="PS50850">
    <property type="entry name" value="MFS"/>
    <property type="match status" value="1"/>
</dbReference>